<dbReference type="InterPro" id="IPR036116">
    <property type="entry name" value="FN3_sf"/>
</dbReference>
<dbReference type="Pfam" id="PF17390">
    <property type="entry name" value="Bac_rhamnosid_C"/>
    <property type="match status" value="1"/>
</dbReference>
<feature type="domain" description="Alpha-L-rhamnosidase concanavalin-like" evidence="4">
    <location>
        <begin position="342"/>
        <end position="440"/>
    </location>
</feature>
<evidence type="ECO:0000259" key="4">
    <source>
        <dbReference type="Pfam" id="PF05592"/>
    </source>
</evidence>
<evidence type="ECO:0000259" key="7">
    <source>
        <dbReference type="Pfam" id="PF17390"/>
    </source>
</evidence>
<reference evidence="8 9" key="1">
    <citation type="journal article" date="2016" name="Int. J. Syst. Evol. Microbiol.">
        <title>Panacibacter ginsenosidivorans gen. nov., sp. nov., with ginsenoside converting activity isolated from soil of a ginseng field.</title>
        <authorList>
            <person name="Siddiqi M.Z."/>
            <person name="Muhammad Shafi S."/>
            <person name="Choi K.D."/>
            <person name="Im W.T."/>
        </authorList>
    </citation>
    <scope>NUCLEOTIDE SEQUENCE [LARGE SCALE GENOMIC DNA]</scope>
    <source>
        <strain evidence="8 9">Gsoil1550</strain>
    </source>
</reference>
<dbReference type="InterPro" id="IPR012341">
    <property type="entry name" value="6hp_glycosidase-like_sf"/>
</dbReference>
<dbReference type="Gene3D" id="2.60.120.260">
    <property type="entry name" value="Galactose-binding domain-like"/>
    <property type="match status" value="2"/>
</dbReference>
<dbReference type="Pfam" id="PF08531">
    <property type="entry name" value="Bac_rhamnosid_N"/>
    <property type="match status" value="1"/>
</dbReference>
<dbReference type="Gene3D" id="2.60.40.10">
    <property type="entry name" value="Immunoglobulins"/>
    <property type="match status" value="1"/>
</dbReference>
<dbReference type="InterPro" id="IPR013737">
    <property type="entry name" value="Bac_rhamnosid_N"/>
</dbReference>
<evidence type="ECO:0000256" key="3">
    <source>
        <dbReference type="ARBA" id="ARBA00022801"/>
    </source>
</evidence>
<protein>
    <recommendedName>
        <fullName evidence="2">alpha-L-rhamnosidase</fullName>
        <ecNumber evidence="2">3.2.1.40</ecNumber>
    </recommendedName>
</protein>
<dbReference type="KEGG" id="pgin:FRZ67_21965"/>
<dbReference type="Gene3D" id="1.50.10.10">
    <property type="match status" value="1"/>
</dbReference>
<organism evidence="8 9">
    <name type="scientific">Panacibacter ginsenosidivorans</name>
    <dbReference type="NCBI Taxonomy" id="1813871"/>
    <lineage>
        <taxon>Bacteria</taxon>
        <taxon>Pseudomonadati</taxon>
        <taxon>Bacteroidota</taxon>
        <taxon>Chitinophagia</taxon>
        <taxon>Chitinophagales</taxon>
        <taxon>Chitinophagaceae</taxon>
        <taxon>Panacibacter</taxon>
    </lineage>
</organism>
<dbReference type="InterPro" id="IPR035398">
    <property type="entry name" value="Bac_rhamnosid_C"/>
</dbReference>
<keyword evidence="3" id="KW-0378">Hydrolase</keyword>
<dbReference type="PANTHER" id="PTHR33307">
    <property type="entry name" value="ALPHA-RHAMNOSIDASE (EUROFUNG)"/>
    <property type="match status" value="1"/>
</dbReference>
<evidence type="ECO:0000313" key="8">
    <source>
        <dbReference type="EMBL" id="QEC69835.1"/>
    </source>
</evidence>
<dbReference type="PIRSF" id="PIRSF010631">
    <property type="entry name" value="A-rhamnsds"/>
    <property type="match status" value="1"/>
</dbReference>
<dbReference type="SUPFAM" id="SSF48208">
    <property type="entry name" value="Six-hairpin glycosidases"/>
    <property type="match status" value="1"/>
</dbReference>
<dbReference type="RefSeq" id="WP_147192711.1">
    <property type="nucleotide sequence ID" value="NZ_CP042435.1"/>
</dbReference>
<evidence type="ECO:0000256" key="2">
    <source>
        <dbReference type="ARBA" id="ARBA00012652"/>
    </source>
</evidence>
<dbReference type="Pfam" id="PF17389">
    <property type="entry name" value="Bac_rhamnosid6H"/>
    <property type="match status" value="1"/>
</dbReference>
<dbReference type="OrthoDB" id="9766741at2"/>
<dbReference type="GO" id="GO:0005975">
    <property type="term" value="P:carbohydrate metabolic process"/>
    <property type="evidence" value="ECO:0007669"/>
    <property type="project" value="InterPro"/>
</dbReference>
<dbReference type="Gene3D" id="2.60.420.10">
    <property type="entry name" value="Maltose phosphorylase, domain 3"/>
    <property type="match status" value="1"/>
</dbReference>
<dbReference type="AlphaFoldDB" id="A0A5B8VFF3"/>
<feature type="domain" description="Bacterial alpha-L-rhamnosidase N-terminal" evidence="5">
    <location>
        <begin position="162"/>
        <end position="332"/>
    </location>
</feature>
<dbReference type="PANTHER" id="PTHR33307:SF6">
    <property type="entry name" value="ALPHA-RHAMNOSIDASE (EUROFUNG)-RELATED"/>
    <property type="match status" value="1"/>
</dbReference>
<dbReference type="InterPro" id="IPR013783">
    <property type="entry name" value="Ig-like_fold"/>
</dbReference>
<keyword evidence="9" id="KW-1185">Reference proteome</keyword>
<sequence length="991" mass="110886">MKKAIVLTAILQLFVLVNFAQLKVQYLLTENLTNPIGLDVTQPRFSWQLVAGARRNVMQSAYEIMVSSPKGNVWKSGKVMSDSSVHVMYKGVPLQSGTKYTWEVRVWDNSGSKPSAWSEPAFFQTALLNVADWKAKWIAPGYVEDSVMRPSPYFRKEFATKKKISAAVAYITAHGMYEAQINGVRVGDAYLTPGWTSYKKRLQYQTYDVSNLLKNGSNAIGVTLGSGWYRGIIGFTNSINVYGKDIALLMQLEITYSDGSKEIIVSDDSWKSSTGAIRYAEIYNGETIDARMEKKGWSNPGYDDKDWDDVKVMDYSMNVLLAEYNEPVKMHETFKPVKIFTTPRGEKVIDFGQNLVGWVVVKVKGNAGDKITLSHAEVLDKEGNVYLDNLREAKAQDTYILKGGEEETFHPHFTWQGFRYCKVEDYPGEITADNFEAVTLYSDMTPTGTFTSSNALINQLQHNIQWGQRGNFLDVPTDCPQRDERLGWTGDAQAFSRTASFNFRVNNFFTKWLKDLEADQQNGVVPFVIPNVLGAAISSAGWADVATIAPWNMYLAYGDKRILENQYSSMKAYVESIRKIAKNDLWNTGFHFGDWLFYRPEDDNDGRAAVTDKYLIAQCFYANSTQLLINAAKVLGNTKDVDEYTNLLQHIKDAFNKEYVTESGRLVSSTQTAYVLALNFDMLPENQRRQAAQRLADNVKSYGNHLTTGFLGTPYLCHVLTRFGFTDVAYKLLLQDTYPSWLYPVKMGATTIWERWDGEKPDSTFQTPGMNSFNHYAYGAIGDWMYRKMVGLDTYEDGVGYKHIKIQPHIGGDFTNASASLKTYYGTVSSGWKINADKILMDVTIPANTTATIYLPASTAGSVMESGKALSTDIRVNGVEDGYVVINVGSGKYHFEVPKITTLASSINVDDYIGKYKTGGGMVDMIEIVAENGKLIAKVRTNSGELQPVKDAKDKFTSADGSTVTFTRDATSKVVKIKMDALGMTFEGVKQ</sequence>
<evidence type="ECO:0000259" key="5">
    <source>
        <dbReference type="Pfam" id="PF08531"/>
    </source>
</evidence>
<name>A0A5B8VFF3_9BACT</name>
<dbReference type="InterPro" id="IPR008902">
    <property type="entry name" value="Rhamnosid_concanavalin"/>
</dbReference>
<gene>
    <name evidence="8" type="ORF">FRZ67_21965</name>
</gene>
<dbReference type="EC" id="3.2.1.40" evidence="2"/>
<feature type="domain" description="Alpha-L-rhamnosidase C-terminal" evidence="7">
    <location>
        <begin position="796"/>
        <end position="868"/>
    </location>
</feature>
<dbReference type="InterPro" id="IPR008928">
    <property type="entry name" value="6-hairpin_glycosidase_sf"/>
</dbReference>
<dbReference type="EMBL" id="CP042435">
    <property type="protein sequence ID" value="QEC69835.1"/>
    <property type="molecule type" value="Genomic_DNA"/>
</dbReference>
<proteinExistence type="predicted"/>
<dbReference type="InterPro" id="IPR016007">
    <property type="entry name" value="Alpha_rhamnosid"/>
</dbReference>
<accession>A0A5B8VFF3</accession>
<comment type="catalytic activity">
    <reaction evidence="1">
        <text>Hydrolysis of terminal non-reducing alpha-L-rhamnose residues in alpha-L-rhamnosides.</text>
        <dbReference type="EC" id="3.2.1.40"/>
    </reaction>
</comment>
<dbReference type="GO" id="GO:0030596">
    <property type="term" value="F:alpha-L-rhamnosidase activity"/>
    <property type="evidence" value="ECO:0007669"/>
    <property type="project" value="UniProtKB-EC"/>
</dbReference>
<feature type="domain" description="Alpha-L-rhamnosidase six-hairpin glycosidase" evidence="6">
    <location>
        <begin position="447"/>
        <end position="788"/>
    </location>
</feature>
<dbReference type="SUPFAM" id="SSF49265">
    <property type="entry name" value="Fibronectin type III"/>
    <property type="match status" value="1"/>
</dbReference>
<dbReference type="Proteomes" id="UP000321533">
    <property type="component" value="Chromosome"/>
</dbReference>
<dbReference type="Pfam" id="PF25788">
    <property type="entry name" value="Ig_Rha78A_N"/>
    <property type="match status" value="1"/>
</dbReference>
<evidence type="ECO:0000259" key="6">
    <source>
        <dbReference type="Pfam" id="PF17389"/>
    </source>
</evidence>
<evidence type="ECO:0000256" key="1">
    <source>
        <dbReference type="ARBA" id="ARBA00001445"/>
    </source>
</evidence>
<dbReference type="InterPro" id="IPR035396">
    <property type="entry name" value="Bac_rhamnosid6H"/>
</dbReference>
<evidence type="ECO:0000313" key="9">
    <source>
        <dbReference type="Proteomes" id="UP000321533"/>
    </source>
</evidence>
<dbReference type="Pfam" id="PF05592">
    <property type="entry name" value="Bac_rhamnosid"/>
    <property type="match status" value="1"/>
</dbReference>